<reference evidence="3" key="1">
    <citation type="submission" date="2025-08" db="UniProtKB">
        <authorList>
            <consortium name="RefSeq"/>
        </authorList>
    </citation>
    <scope>IDENTIFICATION</scope>
    <source>
        <tissue evidence="3">Muscle</tissue>
    </source>
</reference>
<dbReference type="RefSeq" id="XP_013786115.1">
    <property type="nucleotide sequence ID" value="XM_013930661.1"/>
</dbReference>
<protein>
    <submittedName>
        <fullName evidence="3">Uncharacterized protein LOC106470130</fullName>
    </submittedName>
</protein>
<evidence type="ECO:0000313" key="3">
    <source>
        <dbReference type="RefSeq" id="XP_013786115.1"/>
    </source>
</evidence>
<keyword evidence="2" id="KW-1185">Reference proteome</keyword>
<feature type="domain" description="DNA helicase Pif1-like 2B" evidence="1">
    <location>
        <begin position="81"/>
        <end position="126"/>
    </location>
</feature>
<accession>A0ABM1BPF2</accession>
<gene>
    <name evidence="3" type="primary">LOC106470130</name>
</gene>
<evidence type="ECO:0000259" key="1">
    <source>
        <dbReference type="Pfam" id="PF21530"/>
    </source>
</evidence>
<dbReference type="Pfam" id="PF21530">
    <property type="entry name" value="Pif1_2B_dom"/>
    <property type="match status" value="1"/>
</dbReference>
<dbReference type="Proteomes" id="UP000694941">
    <property type="component" value="Unplaced"/>
</dbReference>
<organism evidence="2 3">
    <name type="scientific">Limulus polyphemus</name>
    <name type="common">Atlantic horseshoe crab</name>
    <dbReference type="NCBI Taxonomy" id="6850"/>
    <lineage>
        <taxon>Eukaryota</taxon>
        <taxon>Metazoa</taxon>
        <taxon>Ecdysozoa</taxon>
        <taxon>Arthropoda</taxon>
        <taxon>Chelicerata</taxon>
        <taxon>Merostomata</taxon>
        <taxon>Xiphosura</taxon>
        <taxon>Limulidae</taxon>
        <taxon>Limulus</taxon>
    </lineage>
</organism>
<proteinExistence type="predicted"/>
<dbReference type="GeneID" id="106470130"/>
<name>A0ABM1BPF2_LIMPO</name>
<dbReference type="PANTHER" id="PTHR10492">
    <property type="match status" value="1"/>
</dbReference>
<dbReference type="InterPro" id="IPR049163">
    <property type="entry name" value="Pif1-like_2B_dom"/>
</dbReference>
<evidence type="ECO:0000313" key="2">
    <source>
        <dbReference type="Proteomes" id="UP000694941"/>
    </source>
</evidence>
<sequence length="168" mass="19121">MGPICTQVTPVDELIANVFTNLPENYQNHRWLCERPILATKNNVVNVINTQLLQQIPGNTQCNKSVDSVPDQTQMVNYPPDFLNSFEPPGVSPNYLSVKVGAHIMVLRNLDPPRLCNGTRLVVKKLMPMLLKLQCFLGVARVKMFHLRISMIPTDMPFEFKRLQFPFA</sequence>